<proteinExistence type="inferred from homology"/>
<keyword evidence="3" id="KW-0808">Transferase</keyword>
<keyword evidence="4" id="KW-0663">Pyridoxal phosphate</keyword>
<name>A0A9W4U864_9PLEO</name>
<comment type="caution">
    <text evidence="6">The sequence shown here is derived from an EMBL/GenBank/DDBJ whole genome shotgun (WGS) entry which is preliminary data.</text>
</comment>
<evidence type="ECO:0000259" key="5">
    <source>
        <dbReference type="Pfam" id="PF00155"/>
    </source>
</evidence>
<evidence type="ECO:0000256" key="3">
    <source>
        <dbReference type="ARBA" id="ARBA00022679"/>
    </source>
</evidence>
<evidence type="ECO:0000256" key="1">
    <source>
        <dbReference type="ARBA" id="ARBA00001933"/>
    </source>
</evidence>
<dbReference type="AlphaFoldDB" id="A0A9W4U864"/>
<keyword evidence="7" id="KW-1185">Reference proteome</keyword>
<evidence type="ECO:0000256" key="4">
    <source>
        <dbReference type="ARBA" id="ARBA00022898"/>
    </source>
</evidence>
<dbReference type="PANTHER" id="PTHR13693:SF77">
    <property type="entry name" value="8-AMINO-7-OXONONANOATE SYNTHASE"/>
    <property type="match status" value="1"/>
</dbReference>
<evidence type="ECO:0000313" key="7">
    <source>
        <dbReference type="Proteomes" id="UP001152607"/>
    </source>
</evidence>
<dbReference type="InterPro" id="IPR004839">
    <property type="entry name" value="Aminotransferase_I/II_large"/>
</dbReference>
<dbReference type="Proteomes" id="UP001152607">
    <property type="component" value="Unassembled WGS sequence"/>
</dbReference>
<dbReference type="Gene3D" id="3.40.640.10">
    <property type="entry name" value="Type I PLP-dependent aspartate aminotransferase-like (Major domain)"/>
    <property type="match status" value="1"/>
</dbReference>
<dbReference type="GO" id="GO:0009102">
    <property type="term" value="P:biotin biosynthetic process"/>
    <property type="evidence" value="ECO:0007669"/>
    <property type="project" value="TreeGrafter"/>
</dbReference>
<dbReference type="EMBL" id="CAOQHR010000002">
    <property type="protein sequence ID" value="CAI6290840.1"/>
    <property type="molecule type" value="Genomic_DNA"/>
</dbReference>
<dbReference type="Gene3D" id="3.90.1150.10">
    <property type="entry name" value="Aspartate Aminotransferase, domain 1"/>
    <property type="match status" value="1"/>
</dbReference>
<dbReference type="GO" id="GO:0016740">
    <property type="term" value="F:transferase activity"/>
    <property type="evidence" value="ECO:0007669"/>
    <property type="project" value="UniProtKB-KW"/>
</dbReference>
<gene>
    <name evidence="6" type="ORF">PDIGIT_LOCUS2450</name>
</gene>
<dbReference type="PANTHER" id="PTHR13693">
    <property type="entry name" value="CLASS II AMINOTRANSFERASE/8-AMINO-7-OXONONANOATE SYNTHASE"/>
    <property type="match status" value="1"/>
</dbReference>
<dbReference type="InterPro" id="IPR015422">
    <property type="entry name" value="PyrdxlP-dep_Trfase_small"/>
</dbReference>
<dbReference type="GO" id="GO:0030170">
    <property type="term" value="F:pyridoxal phosphate binding"/>
    <property type="evidence" value="ECO:0007669"/>
    <property type="project" value="InterPro"/>
</dbReference>
<dbReference type="InterPro" id="IPR015421">
    <property type="entry name" value="PyrdxlP-dep_Trfase_major"/>
</dbReference>
<dbReference type="Pfam" id="PF00155">
    <property type="entry name" value="Aminotran_1_2"/>
    <property type="match status" value="1"/>
</dbReference>
<dbReference type="InterPro" id="IPR050087">
    <property type="entry name" value="AON_synthase_class-II"/>
</dbReference>
<comment type="similarity">
    <text evidence="2">Belongs to the class-II pyridoxal-phosphate-dependent aminotransferase family. BioF subfamily.</text>
</comment>
<feature type="domain" description="Aminotransferase class I/classII large" evidence="5">
    <location>
        <begin position="92"/>
        <end position="442"/>
    </location>
</feature>
<dbReference type="OrthoDB" id="2382073at2759"/>
<dbReference type="SUPFAM" id="SSF53383">
    <property type="entry name" value="PLP-dependent transferases"/>
    <property type="match status" value="1"/>
</dbReference>
<sequence>MGDLPTPPESFIAPTGPLATFIKGHKPQSSTSKSLPTFYRNLEESLDVKRASENFYSTLPQDTTSVDFCSGDVMSMGRSAAHRDEFRAELSRHPNFALGTTSSRLMDGNYAYIMEAEAAIAKFHGAEAGLFQGSGFEANLAIWATIPRHGDVILWDSLVHASTHDGIRQSLAMDRVAFPHSDVDVFRETLRDILETRPLVRQGKRCVLVAVESIYSMDGDICPLQELVDAANEVFQGPELEGLVQFVVDEAHSVGFIGPEGKGLVCELGLEGEIAVVMHSFGKALGASGAIILGNKIIRDTVINFGRAVMFSTAPTFPFVAAVKSGYKVLATKNKDREHVHEMSTLFFSLLTSHPLWAKAKSTGILNVPLAENWENRVVNTHLLAILTRPKSFWWMYYHLLSASYRTFPVTYPVVPPGQSRLRVIIHAHNTEEQVRGFVDAIYAWVKEMMDIEEEGGVTKAAKEVYDWMKEECVDGFGIVRAKRKRDVDDV</sequence>
<evidence type="ECO:0000256" key="2">
    <source>
        <dbReference type="ARBA" id="ARBA00010008"/>
    </source>
</evidence>
<comment type="cofactor">
    <cofactor evidence="1">
        <name>pyridoxal 5'-phosphate</name>
        <dbReference type="ChEBI" id="CHEBI:597326"/>
    </cofactor>
</comment>
<reference evidence="6" key="1">
    <citation type="submission" date="2023-01" db="EMBL/GenBank/DDBJ databases">
        <authorList>
            <person name="Van Ghelder C."/>
            <person name="Rancurel C."/>
        </authorList>
    </citation>
    <scope>NUCLEOTIDE SEQUENCE</scope>
    <source>
        <strain evidence="6">CNCM I-4278</strain>
    </source>
</reference>
<dbReference type="InterPro" id="IPR015424">
    <property type="entry name" value="PyrdxlP-dep_Trfase"/>
</dbReference>
<protein>
    <recommendedName>
        <fullName evidence="5">Aminotransferase class I/classII large domain-containing protein</fullName>
    </recommendedName>
</protein>
<evidence type="ECO:0000313" key="6">
    <source>
        <dbReference type="EMBL" id="CAI6290840.1"/>
    </source>
</evidence>
<organism evidence="6 7">
    <name type="scientific">Periconia digitata</name>
    <dbReference type="NCBI Taxonomy" id="1303443"/>
    <lineage>
        <taxon>Eukaryota</taxon>
        <taxon>Fungi</taxon>
        <taxon>Dikarya</taxon>
        <taxon>Ascomycota</taxon>
        <taxon>Pezizomycotina</taxon>
        <taxon>Dothideomycetes</taxon>
        <taxon>Pleosporomycetidae</taxon>
        <taxon>Pleosporales</taxon>
        <taxon>Massarineae</taxon>
        <taxon>Periconiaceae</taxon>
        <taxon>Periconia</taxon>
    </lineage>
</organism>
<accession>A0A9W4U864</accession>